<dbReference type="Pfam" id="PF00732">
    <property type="entry name" value="GMC_oxred_N"/>
    <property type="match status" value="1"/>
</dbReference>
<dbReference type="RefSeq" id="WP_053820920.1">
    <property type="nucleotide sequence ID" value="NZ_BAAAEB010000035.1"/>
</dbReference>
<protein>
    <submittedName>
        <fullName evidence="6">FAD-binding protein</fullName>
    </submittedName>
    <submittedName>
        <fullName evidence="7">GMC family oxidoreductase N-terminal domain-containing protein</fullName>
    </submittedName>
</protein>
<dbReference type="Gene3D" id="3.50.50.60">
    <property type="entry name" value="FAD/NAD(P)-binding domain"/>
    <property type="match status" value="2"/>
</dbReference>
<dbReference type="GO" id="GO:0050660">
    <property type="term" value="F:flavin adenine dinucleotide binding"/>
    <property type="evidence" value="ECO:0007669"/>
    <property type="project" value="InterPro"/>
</dbReference>
<dbReference type="EMBL" id="CP098736">
    <property type="protein sequence ID" value="USE79936.1"/>
    <property type="molecule type" value="Genomic_DNA"/>
</dbReference>
<dbReference type="PIRSF" id="PIRSF000137">
    <property type="entry name" value="Alcohol_oxidase"/>
    <property type="match status" value="1"/>
</dbReference>
<dbReference type="PANTHER" id="PTHR11552:SF147">
    <property type="entry name" value="CHOLINE DEHYDROGENASE, MITOCHONDRIAL"/>
    <property type="match status" value="1"/>
</dbReference>
<dbReference type="AlphaFoldDB" id="A0A849BBW9"/>
<dbReference type="PANTHER" id="PTHR11552">
    <property type="entry name" value="GLUCOSE-METHANOL-CHOLINE GMC OXIDOREDUCTASE"/>
    <property type="match status" value="1"/>
</dbReference>
<reference evidence="6 8" key="1">
    <citation type="submission" date="2020-05" db="EMBL/GenBank/DDBJ databases">
        <title>MicrobeNet Type strains.</title>
        <authorList>
            <person name="Nicholson A.C."/>
        </authorList>
    </citation>
    <scope>NUCLEOTIDE SEQUENCE [LARGE SCALE GENOMIC DNA]</scope>
    <source>
        <strain evidence="6 8">ATCC 700815</strain>
    </source>
</reference>
<name>A0A849BBW9_9BURK</name>
<keyword evidence="3" id="KW-0285">Flavoprotein</keyword>
<accession>A0A849BBW9</accession>
<dbReference type="Proteomes" id="UP000542973">
    <property type="component" value="Unassembled WGS sequence"/>
</dbReference>
<dbReference type="InterPro" id="IPR012132">
    <property type="entry name" value="GMC_OxRdtase"/>
</dbReference>
<evidence type="ECO:0000313" key="6">
    <source>
        <dbReference type="EMBL" id="NNH11343.1"/>
    </source>
</evidence>
<sequence length="523" mass="55637">MDTSFDYIVIGGGAAACALAGRLADSGSESIALLEAAWPDDDAPDWGPYLRGAPSDYDGWAEAGCDGWSWDDVLPCFRRAECNTRVMGRDDDPWHGGNGPLHVGDPPAPSPLARYFVESAAHAGHPRNDDFNGPEQEGVGWFQSARHRGEPWSAARAYLHRGVGGNLQVLHGMQAQRIVFEGRRAVGVQALRHGRQIELRARREVVLAAGAIGSPQLLMVSGIGPADHLQEHGIGVVQHLPGVGLNLQQPVGMLLHKRGPTPPSLRQSFGPRWFGAQSTIGMSVGRTFAVAWHWLRHGAGFGGRRSTLAQAEPISAGALLKSQPELPEPDLQLRFVVGPGHARGDGGGHGQSYGCRVLLLRPRSRGRLRLAASDPQRRPLVEAGLLGDAQDVRDLIAGVALVRRILAQPPLAAFGGKALYCGGVRADPGDEAAIDALVRAHAEAAERPAGTCRMGIDALSVVDPQLRVRGVEALRVADASIMPTLAGGDADAPAIMIGERAHDLIRHGPRVRLRALETLLARA</sequence>
<reference evidence="7" key="2">
    <citation type="submission" date="2022-06" db="EMBL/GenBank/DDBJ databases">
        <title>Complete genome sequence and characterization of Cupriavidus gilardii QJ1 isolated from contaminating cells.</title>
        <authorList>
            <person name="Qi J."/>
        </authorList>
    </citation>
    <scope>NUCLEOTIDE SEQUENCE</scope>
    <source>
        <strain evidence="7">QJ1</strain>
    </source>
</reference>
<evidence type="ECO:0000256" key="1">
    <source>
        <dbReference type="ARBA" id="ARBA00001974"/>
    </source>
</evidence>
<dbReference type="GO" id="GO:0016614">
    <property type="term" value="F:oxidoreductase activity, acting on CH-OH group of donors"/>
    <property type="evidence" value="ECO:0007669"/>
    <property type="project" value="InterPro"/>
</dbReference>
<evidence type="ECO:0000313" key="7">
    <source>
        <dbReference type="EMBL" id="USE79936.1"/>
    </source>
</evidence>
<dbReference type="InterPro" id="IPR036188">
    <property type="entry name" value="FAD/NAD-bd_sf"/>
</dbReference>
<evidence type="ECO:0000256" key="2">
    <source>
        <dbReference type="ARBA" id="ARBA00010790"/>
    </source>
</evidence>
<evidence type="ECO:0000256" key="3">
    <source>
        <dbReference type="ARBA" id="ARBA00022630"/>
    </source>
</evidence>
<dbReference type="Pfam" id="PF05199">
    <property type="entry name" value="GMC_oxred_C"/>
    <property type="match status" value="1"/>
</dbReference>
<comment type="similarity">
    <text evidence="2">Belongs to the GMC oxidoreductase family.</text>
</comment>
<keyword evidence="9" id="KW-1185">Reference proteome</keyword>
<keyword evidence="4" id="KW-0274">FAD</keyword>
<dbReference type="InterPro" id="IPR007867">
    <property type="entry name" value="GMC_OxRtase_C"/>
</dbReference>
<comment type="cofactor">
    <cofactor evidence="1">
        <name>FAD</name>
        <dbReference type="ChEBI" id="CHEBI:57692"/>
    </cofactor>
</comment>
<dbReference type="SUPFAM" id="SSF51905">
    <property type="entry name" value="FAD/NAD(P)-binding domain"/>
    <property type="match status" value="1"/>
</dbReference>
<gene>
    <name evidence="6" type="ORF">HLB16_10665</name>
    <name evidence="7" type="ORF">NDR89_25595</name>
</gene>
<dbReference type="InterPro" id="IPR000172">
    <property type="entry name" value="GMC_OxRdtase_N"/>
</dbReference>
<dbReference type="Gene3D" id="3.30.410.40">
    <property type="match status" value="1"/>
</dbReference>
<dbReference type="PROSITE" id="PS00624">
    <property type="entry name" value="GMC_OXRED_2"/>
    <property type="match status" value="1"/>
</dbReference>
<evidence type="ECO:0000313" key="9">
    <source>
        <dbReference type="Proteomes" id="UP001056648"/>
    </source>
</evidence>
<dbReference type="Proteomes" id="UP001056648">
    <property type="component" value="Chromosome 2"/>
</dbReference>
<evidence type="ECO:0000313" key="8">
    <source>
        <dbReference type="Proteomes" id="UP000542973"/>
    </source>
</evidence>
<dbReference type="SUPFAM" id="SSF54373">
    <property type="entry name" value="FAD-linked reductases, C-terminal domain"/>
    <property type="match status" value="1"/>
</dbReference>
<evidence type="ECO:0000256" key="4">
    <source>
        <dbReference type="ARBA" id="ARBA00022827"/>
    </source>
</evidence>
<organism evidence="6 8">
    <name type="scientific">Cupriavidus gilardii</name>
    <dbReference type="NCBI Taxonomy" id="82541"/>
    <lineage>
        <taxon>Bacteria</taxon>
        <taxon>Pseudomonadati</taxon>
        <taxon>Pseudomonadota</taxon>
        <taxon>Betaproteobacteria</taxon>
        <taxon>Burkholderiales</taxon>
        <taxon>Burkholderiaceae</taxon>
        <taxon>Cupriavidus</taxon>
    </lineage>
</organism>
<proteinExistence type="inferred from homology"/>
<dbReference type="EMBL" id="JABEMD010000014">
    <property type="protein sequence ID" value="NNH11343.1"/>
    <property type="molecule type" value="Genomic_DNA"/>
</dbReference>
<evidence type="ECO:0000259" key="5">
    <source>
        <dbReference type="PROSITE" id="PS00624"/>
    </source>
</evidence>
<feature type="domain" description="Glucose-methanol-choline oxidoreductase N-terminal" evidence="5">
    <location>
        <begin position="210"/>
        <end position="224"/>
    </location>
</feature>